<dbReference type="EC" id="2.7.13.3" evidence="2"/>
<dbReference type="RefSeq" id="WP_058287736.1">
    <property type="nucleotide sequence ID" value="NZ_CYSR01000034.1"/>
</dbReference>
<dbReference type="CDD" id="cd00075">
    <property type="entry name" value="HATPase"/>
    <property type="match status" value="1"/>
</dbReference>
<comment type="catalytic activity">
    <reaction evidence="1">
        <text>ATP + protein L-histidine = ADP + protein N-phospho-L-histidine.</text>
        <dbReference type="EC" id="2.7.13.3"/>
    </reaction>
</comment>
<dbReference type="InterPro" id="IPR004358">
    <property type="entry name" value="Sig_transdc_His_kin-like_C"/>
</dbReference>
<protein>
    <recommendedName>
        <fullName evidence="2">histidine kinase</fullName>
        <ecNumber evidence="2">2.7.13.3</ecNumber>
    </recommendedName>
</protein>
<dbReference type="GO" id="GO:0007234">
    <property type="term" value="P:osmosensory signaling via phosphorelay pathway"/>
    <property type="evidence" value="ECO:0007669"/>
    <property type="project" value="TreeGrafter"/>
</dbReference>
<dbReference type="PROSITE" id="PS50110">
    <property type="entry name" value="RESPONSE_REGULATORY"/>
    <property type="match status" value="1"/>
</dbReference>
<keyword evidence="4 9" id="KW-0808">Transferase</keyword>
<dbReference type="Pfam" id="PF00072">
    <property type="entry name" value="Response_reg"/>
    <property type="match status" value="1"/>
</dbReference>
<proteinExistence type="predicted"/>
<evidence type="ECO:0000256" key="6">
    <source>
        <dbReference type="PROSITE-ProRule" id="PRU00169"/>
    </source>
</evidence>
<reference evidence="9 10" key="1">
    <citation type="submission" date="2015-09" db="EMBL/GenBank/DDBJ databases">
        <authorList>
            <consortium name="Swine Surveillance"/>
        </authorList>
    </citation>
    <scope>NUCLEOTIDE SEQUENCE [LARGE SCALE GENOMIC DNA]</scope>
    <source>
        <strain evidence="9 10">CECT 8399</strain>
    </source>
</reference>
<dbReference type="InterPro" id="IPR005467">
    <property type="entry name" value="His_kinase_dom"/>
</dbReference>
<evidence type="ECO:0000256" key="3">
    <source>
        <dbReference type="ARBA" id="ARBA00022553"/>
    </source>
</evidence>
<dbReference type="GO" id="GO:0030295">
    <property type="term" value="F:protein kinase activator activity"/>
    <property type="evidence" value="ECO:0007669"/>
    <property type="project" value="TreeGrafter"/>
</dbReference>
<keyword evidence="3 6" id="KW-0597">Phosphoprotein</keyword>
<evidence type="ECO:0000256" key="5">
    <source>
        <dbReference type="ARBA" id="ARBA00022777"/>
    </source>
</evidence>
<feature type="modified residue" description="4-aspartylphosphate" evidence="6">
    <location>
        <position position="55"/>
    </location>
</feature>
<dbReference type="Proteomes" id="UP000051326">
    <property type="component" value="Unassembled WGS sequence"/>
</dbReference>
<dbReference type="PRINTS" id="PR00344">
    <property type="entry name" value="BCTRLSENSOR"/>
</dbReference>
<dbReference type="GO" id="GO:0000155">
    <property type="term" value="F:phosphorelay sensor kinase activity"/>
    <property type="evidence" value="ECO:0007669"/>
    <property type="project" value="InterPro"/>
</dbReference>
<dbReference type="InterPro" id="IPR050351">
    <property type="entry name" value="BphY/WalK/GraS-like"/>
</dbReference>
<accession>A0A0P1HDI5</accession>
<evidence type="ECO:0000256" key="4">
    <source>
        <dbReference type="ARBA" id="ARBA00022679"/>
    </source>
</evidence>
<sequence length="363" mass="39505">MTVLNILIIDDDAGDRKLVRRLLLQMHPDAKVAEADCGQSALSQAGLPVDVILLDYLLPDGTGLDLITQLTATWPRAVLFMTTGQGDEEIAKSVILAGASDYIPKSAITAEALQRMVSNGLKVAEMRWRIQEQQNELRLFSDVLVHDMRAPLRAIKFLSDQIQEDYDNGEFDEVTRQLGLMKKSVRKTSDLIERLASHINPHSNGTAEHVTVDSLFDSLRAVMAQDLAASGARIEWLSGGLNVSCFPPDIVQLLQNLIGNAIKYSGCKTPEITVTAEPAAGGVMISVADNGIGVPPEYREKIFEPFKRLQRGSDQPGTGLGLATCAKIAKRHNGAIWCDPHAEAGTTIRFLVCLGKSQAQRPA</sequence>
<dbReference type="PANTHER" id="PTHR42878:SF15">
    <property type="entry name" value="BACTERIOPHYTOCHROME"/>
    <property type="match status" value="1"/>
</dbReference>
<dbReference type="InterPro" id="IPR001789">
    <property type="entry name" value="Sig_transdc_resp-reg_receiver"/>
</dbReference>
<keyword evidence="5" id="KW-0418">Kinase</keyword>
<dbReference type="CDD" id="cd17535">
    <property type="entry name" value="REC_NarL-like"/>
    <property type="match status" value="1"/>
</dbReference>
<dbReference type="PROSITE" id="PS50109">
    <property type="entry name" value="HIS_KIN"/>
    <property type="match status" value="1"/>
</dbReference>
<feature type="domain" description="Histidine kinase" evidence="7">
    <location>
        <begin position="143"/>
        <end position="356"/>
    </location>
</feature>
<evidence type="ECO:0000313" key="9">
    <source>
        <dbReference type="EMBL" id="CUI01741.1"/>
    </source>
</evidence>
<evidence type="ECO:0000256" key="1">
    <source>
        <dbReference type="ARBA" id="ARBA00000085"/>
    </source>
</evidence>
<evidence type="ECO:0000256" key="2">
    <source>
        <dbReference type="ARBA" id="ARBA00012438"/>
    </source>
</evidence>
<dbReference type="CDD" id="cd00082">
    <property type="entry name" value="HisKA"/>
    <property type="match status" value="1"/>
</dbReference>
<feature type="domain" description="Response regulatory" evidence="8">
    <location>
        <begin position="5"/>
        <end position="120"/>
    </location>
</feature>
<dbReference type="GO" id="GO:0000156">
    <property type="term" value="F:phosphorelay response regulator activity"/>
    <property type="evidence" value="ECO:0007669"/>
    <property type="project" value="TreeGrafter"/>
</dbReference>
<name>A0A0P1HDI5_9RHOB</name>
<gene>
    <name evidence="9" type="primary">cph1_4</name>
    <name evidence="9" type="ORF">PHA8399_03887</name>
</gene>
<dbReference type="SMART" id="SM00387">
    <property type="entry name" value="HATPase_c"/>
    <property type="match status" value="1"/>
</dbReference>
<dbReference type="SMART" id="SM00448">
    <property type="entry name" value="REC"/>
    <property type="match status" value="1"/>
</dbReference>
<dbReference type="AlphaFoldDB" id="A0A0P1HDI5"/>
<dbReference type="Gene3D" id="1.10.287.130">
    <property type="match status" value="1"/>
</dbReference>
<evidence type="ECO:0000259" key="8">
    <source>
        <dbReference type="PROSITE" id="PS50110"/>
    </source>
</evidence>
<dbReference type="Gene3D" id="3.30.565.10">
    <property type="entry name" value="Histidine kinase-like ATPase, C-terminal domain"/>
    <property type="match status" value="1"/>
</dbReference>
<dbReference type="InterPro" id="IPR003594">
    <property type="entry name" value="HATPase_dom"/>
</dbReference>
<dbReference type="SUPFAM" id="SSF52172">
    <property type="entry name" value="CheY-like"/>
    <property type="match status" value="1"/>
</dbReference>
<dbReference type="PANTHER" id="PTHR42878">
    <property type="entry name" value="TWO-COMPONENT HISTIDINE KINASE"/>
    <property type="match status" value="1"/>
</dbReference>
<dbReference type="InterPro" id="IPR036890">
    <property type="entry name" value="HATPase_C_sf"/>
</dbReference>
<dbReference type="InterPro" id="IPR058245">
    <property type="entry name" value="NreC/VraR/RcsB-like_REC"/>
</dbReference>
<dbReference type="SUPFAM" id="SSF55874">
    <property type="entry name" value="ATPase domain of HSP90 chaperone/DNA topoisomerase II/histidine kinase"/>
    <property type="match status" value="1"/>
</dbReference>
<evidence type="ECO:0000313" key="10">
    <source>
        <dbReference type="Proteomes" id="UP000051326"/>
    </source>
</evidence>
<dbReference type="Pfam" id="PF02518">
    <property type="entry name" value="HATPase_c"/>
    <property type="match status" value="1"/>
</dbReference>
<dbReference type="InterPro" id="IPR003661">
    <property type="entry name" value="HisK_dim/P_dom"/>
</dbReference>
<evidence type="ECO:0000259" key="7">
    <source>
        <dbReference type="PROSITE" id="PS50109"/>
    </source>
</evidence>
<dbReference type="STRING" id="1396826.PHA8399_03887"/>
<dbReference type="Gene3D" id="3.40.50.2300">
    <property type="match status" value="1"/>
</dbReference>
<organism evidence="9 10">
    <name type="scientific">Leisingera aquaemixtae</name>
    <dbReference type="NCBI Taxonomy" id="1396826"/>
    <lineage>
        <taxon>Bacteria</taxon>
        <taxon>Pseudomonadati</taxon>
        <taxon>Pseudomonadota</taxon>
        <taxon>Alphaproteobacteria</taxon>
        <taxon>Rhodobacterales</taxon>
        <taxon>Roseobacteraceae</taxon>
        <taxon>Leisingera</taxon>
    </lineage>
</organism>
<dbReference type="EMBL" id="CYSR01000034">
    <property type="protein sequence ID" value="CUI01741.1"/>
    <property type="molecule type" value="Genomic_DNA"/>
</dbReference>
<dbReference type="InterPro" id="IPR011006">
    <property type="entry name" value="CheY-like_superfamily"/>
</dbReference>